<feature type="compositionally biased region" description="Polar residues" evidence="5">
    <location>
        <begin position="1194"/>
        <end position="1204"/>
    </location>
</feature>
<dbReference type="PANTHER" id="PTHR22619">
    <property type="entry name" value="ZINC FINGER SWIM DOMAIN CONTAINING PROTEIN 4, 5, 6"/>
    <property type="match status" value="1"/>
</dbReference>
<feature type="region of interest" description="Disordered" evidence="5">
    <location>
        <begin position="1219"/>
        <end position="1282"/>
    </location>
</feature>
<organism evidence="9">
    <name type="scientific">Enterobius vermicularis</name>
    <name type="common">Human pinworm</name>
    <dbReference type="NCBI Taxonomy" id="51028"/>
    <lineage>
        <taxon>Eukaryota</taxon>
        <taxon>Metazoa</taxon>
        <taxon>Ecdysozoa</taxon>
        <taxon>Nematoda</taxon>
        <taxon>Chromadorea</taxon>
        <taxon>Rhabditida</taxon>
        <taxon>Spirurina</taxon>
        <taxon>Oxyuridomorpha</taxon>
        <taxon>Oxyuroidea</taxon>
        <taxon>Oxyuridae</taxon>
        <taxon>Enterobius</taxon>
    </lineage>
</organism>
<dbReference type="PROSITE" id="PS50966">
    <property type="entry name" value="ZF_SWIM"/>
    <property type="match status" value="1"/>
</dbReference>
<dbReference type="WBParaSite" id="EVEC_0000503401-mRNA-1">
    <property type="protein sequence ID" value="EVEC_0000503401-mRNA-1"/>
    <property type="gene ID" value="EVEC_0000503401"/>
</dbReference>
<feature type="compositionally biased region" description="Low complexity" evidence="5">
    <location>
        <begin position="1254"/>
        <end position="1273"/>
    </location>
</feature>
<gene>
    <name evidence="7" type="ORF">EVEC_LOCUS4718</name>
</gene>
<dbReference type="Pfam" id="PF25572">
    <property type="entry name" value="TPR_ZSWIM8"/>
    <property type="match status" value="1"/>
</dbReference>
<feature type="compositionally biased region" description="Basic residues" evidence="5">
    <location>
        <begin position="724"/>
        <end position="733"/>
    </location>
</feature>
<proteinExistence type="predicted"/>
<feature type="region of interest" description="Disordered" evidence="5">
    <location>
        <begin position="1525"/>
        <end position="1548"/>
    </location>
</feature>
<accession>A0A0N4V4H9</accession>
<protein>
    <submittedName>
        <fullName evidence="9">SWIM-type domain-containing protein</fullName>
    </submittedName>
</protein>
<reference evidence="9" key="1">
    <citation type="submission" date="2016-03" db="UniProtKB">
        <authorList>
            <consortium name="WormBaseParasite"/>
        </authorList>
    </citation>
    <scope>IDENTIFICATION</scope>
</reference>
<dbReference type="GO" id="GO:0031462">
    <property type="term" value="C:Cul2-RING ubiquitin ligase complex"/>
    <property type="evidence" value="ECO:0007669"/>
    <property type="project" value="TreeGrafter"/>
</dbReference>
<feature type="compositionally biased region" description="Polar residues" evidence="5">
    <location>
        <begin position="1219"/>
        <end position="1228"/>
    </location>
</feature>
<keyword evidence="2 4" id="KW-0863">Zinc-finger</keyword>
<evidence type="ECO:0000256" key="4">
    <source>
        <dbReference type="PROSITE-ProRule" id="PRU00325"/>
    </source>
</evidence>
<evidence type="ECO:0000313" key="8">
    <source>
        <dbReference type="Proteomes" id="UP000274131"/>
    </source>
</evidence>
<feature type="region of interest" description="Disordered" evidence="5">
    <location>
        <begin position="1186"/>
        <end position="1206"/>
    </location>
</feature>
<dbReference type="EMBL" id="UXUI01007939">
    <property type="protein sequence ID" value="VDD89967.1"/>
    <property type="molecule type" value="Genomic_DNA"/>
</dbReference>
<dbReference type="STRING" id="51028.A0A0N4V4H9"/>
<dbReference type="PANTHER" id="PTHR22619:SF1">
    <property type="entry name" value="ZINC FINGER SWIM DOMAIN-CONTAINING PROTEIN 8"/>
    <property type="match status" value="1"/>
</dbReference>
<evidence type="ECO:0000256" key="5">
    <source>
        <dbReference type="SAM" id="MobiDB-lite"/>
    </source>
</evidence>
<feature type="compositionally biased region" description="Polar residues" evidence="5">
    <location>
        <begin position="801"/>
        <end position="819"/>
    </location>
</feature>
<feature type="compositionally biased region" description="Polar residues" evidence="5">
    <location>
        <begin position="1525"/>
        <end position="1540"/>
    </location>
</feature>
<feature type="region of interest" description="Disordered" evidence="5">
    <location>
        <begin position="715"/>
        <end position="766"/>
    </location>
</feature>
<dbReference type="OrthoDB" id="10013584at2759"/>
<dbReference type="InterPro" id="IPR048370">
    <property type="entry name" value="ZSWIM4-8_C"/>
</dbReference>
<evidence type="ECO:0000259" key="6">
    <source>
        <dbReference type="PROSITE" id="PS50966"/>
    </source>
</evidence>
<evidence type="ECO:0000313" key="7">
    <source>
        <dbReference type="EMBL" id="VDD89967.1"/>
    </source>
</evidence>
<dbReference type="GO" id="GO:0008270">
    <property type="term" value="F:zinc ion binding"/>
    <property type="evidence" value="ECO:0007669"/>
    <property type="project" value="UniProtKB-KW"/>
</dbReference>
<keyword evidence="8" id="KW-1185">Reference proteome</keyword>
<keyword evidence="3" id="KW-0862">Zinc</keyword>
<evidence type="ECO:0000256" key="2">
    <source>
        <dbReference type="ARBA" id="ARBA00022771"/>
    </source>
</evidence>
<feature type="region of interest" description="Disordered" evidence="5">
    <location>
        <begin position="780"/>
        <end position="825"/>
    </location>
</feature>
<feature type="compositionally biased region" description="Basic residues" evidence="5">
    <location>
        <begin position="742"/>
        <end position="757"/>
    </location>
</feature>
<feature type="compositionally biased region" description="Acidic residues" evidence="5">
    <location>
        <begin position="783"/>
        <end position="800"/>
    </location>
</feature>
<evidence type="ECO:0000256" key="1">
    <source>
        <dbReference type="ARBA" id="ARBA00022723"/>
    </source>
</evidence>
<name>A0A0N4V4H9_ENTVE</name>
<evidence type="ECO:0000313" key="9">
    <source>
        <dbReference type="WBParaSite" id="EVEC_0000503401-mRNA-1"/>
    </source>
</evidence>
<keyword evidence="1" id="KW-0479">Metal-binding</keyword>
<dbReference type="InterPro" id="IPR007527">
    <property type="entry name" value="Znf_SWIM"/>
</dbReference>
<sequence length="2009" mass="224025">MSISPNPEEQEVELNPNDIWLMRAAGGEDEIEDGLAAGAPRRDEDQFSFEDSERFEEDSLCSWVSDAESLNQNWRGWNAPRSSNSHLADIPYPEALPIATTSHRYLSGYSSGSHRSRHSSSGTLKVNSPTAGSSYQSCIRNTRTASSSVSCPRSLAELAARKAAKFFSFSALEASYRSITKIRTYQDPQRGGSFGFGNDSLSVDDSLAHVAIPDKFFLSIVRWCFPESEEDIRLYSCLANGNVEEFGRGEYLYQTDAVRNVFQIGYHLSATVVGSVTGSMSGELMNPSVSPTSQNVLQGRQLCKTAHNVSVTIDRCRIVSCTCSCNYKASWCQHVVAACLHRINRCQEVSYRVTIWDAINELDLRELKKFAQFFINELPRQYLPLAQHLIDQLRDANSEIHTAIGAPDPTDGAHDDVAIWCLDQKMLHENIRRILAKFCLPSPTVHCDVHYLSSSQPAAAAEWQLLLRPHRSKEPEGLWNLMSIVREMFKRHDENATTLLHIVTEECLGNPQVLIWWYQTCLTYSGSWFLCSAGNKPNPLMSNQSVPQFSCASLCEEIMQLWRLAVLNPRLSSSEREQLGTYLQLYHRSACEKIWKIICSSDPKNTGQSQGVPLVVTVVDRKGERLSSENARFTVDLFPGFFNALKACYVSWDVSECENIDNHGTRNPSIDQFFSALVSSSQCTSEAADCGCSFGFSHGASHRCNRFIEKISENEMPSTSGCRNARHHHHHRNTYQQSSSHSSKRKKKNKMLRKRSHQSQSCSKNTDARFVQLDVQNVREQAVSEEVEEESAESGQESEDTGSSLKPLASNSLHINSSRDGADPRKLELPSGDIDELFAFAHEPMSAFDIKFTKYEALMSHGFHQLACKIAVELANEIMRRPRRNISEGLRLHREFDDLAEVSEDDNTLYDYPNLGTGLRPAESCQNALVMLTRTNCLVQTLMRERTTYKLAFALAIFVLEMPRSPASTKFLEVKLYHLETELVSLLRRIEITQSELNIIRECARRFIANVPIRAAKTCVLPISLAHYILDALSYTHNVTAASQGYLFFSLKSIALEVLNMKLMVSEADYPMLCESTRRQRGELALTMLMRYKDSLENLAVVLDGLLDPRMHRMYKVGMDFVAVSEWKFFRDHLSNAAYFIEQDVTHNRHFSGQRPKFPPHGQDAQWLKENAPQQCDVPDGFVSVHLTGDNGGPSMSNSRNMAQKSVEGELSCLMEAFSTSTGDAETSSSRKNDASEDGTDGTSEDSSCVKDYGAALESRSASGEGSGSASPSHCTSRRSDSLTDAPVLTVLRAVELGSSYFRNPRRKLVPNSPNQPSEAHAHYMMELAKRLFVEAGGSQSTAVFNATQNLGMQNNPQHSGPHRQLHICSFLIGLYALGLSNLVSPSWQTRTYSTNVSWINGQAIEIGCPAIRIVERVWESHLTPTEAADLADKASQSRDPGMVECAAKLALSVLPKAYALTATESQKALHQCKEQSNEMLERACHAVEQAAEKDGVYPEVLFKVAHLWYDMFCDYDSSTSRQCTSNPPATSVSVSQGSLPSNPPSSNNVRIQKSQAFSPYVNNTPPIQVPMYHPRQQPLYPQPQFYQLPPHHSHSATRPAVVLASGSPVQPQIIVPCGLRQGSVVQQSVVRSMAQHNGRHSGQQSVPRTLAQPIPVNAAQQPVIFNPVQHQVVTGYPQSQPVAHSARVLHMSHSAPNLNPVQIPVCRRGVPSHMTSSGQHYGQVTTIPEHVPPNPLVTRQHQPTPNTVITPNPLSSQIGNPGIIYPAYYGQTSQVNPSTIFNGDPRMAKLVHAHRVGMKAMETMGNRNHDDTRGYAKFSQNPAYADDVQWLFSIAAKLGGVFVQSFCEVAARAVASPFILFKLVLESREVIIHFNFCIQKHAITSWLPPLLDVRIIMVQNGYDPPTADLMQHCVEMFYAAASSKLSHPRFVPSDTEEVCSFPFYPCLVPVLYSYTVVQLIRTARDAFYTIPVHGKPMFEDFLRHVKKQKACKRDVVERIKSCLQQQPS</sequence>
<feature type="region of interest" description="Disordered" evidence="5">
    <location>
        <begin position="107"/>
        <end position="131"/>
    </location>
</feature>
<dbReference type="Proteomes" id="UP000274131">
    <property type="component" value="Unassembled WGS sequence"/>
</dbReference>
<feature type="domain" description="SWIM-type" evidence="6">
    <location>
        <begin position="307"/>
        <end position="343"/>
    </location>
</feature>
<dbReference type="Pfam" id="PF21055">
    <property type="entry name" value="ZSWIM4-8_C"/>
    <property type="match status" value="1"/>
</dbReference>
<reference evidence="7 8" key="2">
    <citation type="submission" date="2018-10" db="EMBL/GenBank/DDBJ databases">
        <authorList>
            <consortium name="Pathogen Informatics"/>
        </authorList>
    </citation>
    <scope>NUCLEOTIDE SEQUENCE [LARGE SCALE GENOMIC DNA]</scope>
</reference>
<evidence type="ECO:0000256" key="3">
    <source>
        <dbReference type="ARBA" id="ARBA00022833"/>
    </source>
</evidence>
<dbReference type="InterPro" id="IPR057945">
    <property type="entry name" value="TPR_ZSWIM8"/>
</dbReference>